<accession>U4QF43</accession>
<feature type="compositionally biased region" description="Acidic residues" evidence="1">
    <location>
        <begin position="1035"/>
        <end position="1056"/>
    </location>
</feature>
<dbReference type="EMBL" id="CBUH010000161">
    <property type="protein sequence ID" value="CDI43177.1"/>
    <property type="molecule type" value="Genomic_DNA"/>
</dbReference>
<dbReference type="RefSeq" id="WP_023061856.1">
    <property type="nucleotide sequence ID" value="NZ_CBUH010000161.1"/>
</dbReference>
<feature type="region of interest" description="Disordered" evidence="1">
    <location>
        <begin position="449"/>
        <end position="538"/>
    </location>
</feature>
<feature type="region of interest" description="Disordered" evidence="1">
    <location>
        <begin position="941"/>
        <end position="1066"/>
    </location>
</feature>
<gene>
    <name evidence="3" type="ORF">LHCIRMBIA953_02218</name>
</gene>
<dbReference type="Gene3D" id="3.10.20.320">
    <property type="entry name" value="Putative peptidoglycan bound protein (lpxtg motif)"/>
    <property type="match status" value="2"/>
</dbReference>
<name>U4QF43_LACHE</name>
<reference evidence="3 4" key="1">
    <citation type="submission" date="2013-09" db="EMBL/GenBank/DDBJ databases">
        <title>Draft Genome Sequence of five Lactobacillus helveticus strains CIRM-BIA 101T, 103, 104, 951 and 953 isolated from milk product.</title>
        <authorList>
            <person name="Valence F."/>
            <person name="Chuat V."/>
            <person name="Ma L."/>
            <person name="Creno S."/>
            <person name="Falentin H."/>
            <person name="Lortal S."/>
            <person name="Bizet C."/>
            <person name="Clermont D."/>
            <person name="Loux V."/>
            <person name="Bouchier C."/>
            <person name="Cousin S."/>
        </authorList>
    </citation>
    <scope>NUCLEOTIDE SEQUENCE [LARGE SCALE GENOMIC DNA]</scope>
    <source>
        <strain evidence="3 4">CIRM-BIA 953</strain>
    </source>
</reference>
<dbReference type="Gene3D" id="3.10.20.470">
    <property type="match status" value="1"/>
</dbReference>
<dbReference type="AlphaFoldDB" id="U4QF43"/>
<comment type="caution">
    <text evidence="3">The sequence shown here is derived from an EMBL/GenBank/DDBJ whole genome shotgun (WGS) entry which is preliminary data.</text>
</comment>
<feature type="compositionally biased region" description="Gly residues" evidence="1">
    <location>
        <begin position="985"/>
        <end position="998"/>
    </location>
</feature>
<dbReference type="Gene3D" id="2.60.40.4300">
    <property type="match status" value="3"/>
</dbReference>
<feature type="domain" description="Mucin binding" evidence="2">
    <location>
        <begin position="34"/>
        <end position="113"/>
    </location>
</feature>
<feature type="compositionally biased region" description="Low complexity" evidence="1">
    <location>
        <begin position="999"/>
        <end position="1034"/>
    </location>
</feature>
<feature type="compositionally biased region" description="Basic and acidic residues" evidence="1">
    <location>
        <begin position="941"/>
        <end position="956"/>
    </location>
</feature>
<evidence type="ECO:0000313" key="3">
    <source>
        <dbReference type="EMBL" id="CDI43177.1"/>
    </source>
</evidence>
<evidence type="ECO:0000256" key="1">
    <source>
        <dbReference type="SAM" id="MobiDB-lite"/>
    </source>
</evidence>
<evidence type="ECO:0000313" key="4">
    <source>
        <dbReference type="Proteomes" id="UP000017243"/>
    </source>
</evidence>
<dbReference type="InterPro" id="IPR041558">
    <property type="entry name" value="MucBP_2"/>
</dbReference>
<dbReference type="Proteomes" id="UP000017243">
    <property type="component" value="Unassembled WGS sequence"/>
</dbReference>
<protein>
    <recommendedName>
        <fullName evidence="2">Mucin binding domain-containing protein</fullName>
    </recommendedName>
</protein>
<organism evidence="3 4">
    <name type="scientific">Lactobacillus helveticus CIRM-BIA 953</name>
    <dbReference type="NCBI Taxonomy" id="1226335"/>
    <lineage>
        <taxon>Bacteria</taxon>
        <taxon>Bacillati</taxon>
        <taxon>Bacillota</taxon>
        <taxon>Bacilli</taxon>
        <taxon>Lactobacillales</taxon>
        <taxon>Lactobacillaceae</taxon>
        <taxon>Lactobacillus</taxon>
    </lineage>
</organism>
<proteinExistence type="predicted"/>
<sequence length="1144" mass="124715">MTALINGEPAQDITVKVTYTKDGATKPGQDNTVKVTVQFLDQDEDDKIVTDADQVMTGKAGDKIDWKLNSDGKLELNVPKHYVLGDNKNNPDFNNFPDRFSDVDQTYKVYVKHAKELVSAATHEGDSNYYRRITRAITQNVPGQKPTTITDSIIFTRNGVKDEVTGDVTYGKWTLATTDKEGQPLDSFKQMDFATKGYKVTITNGQGKQLDSTIILAEKVTVDSKDESYTVDYTPETKPGETTIDPSEIGQPATIIIQYKDADEDNKDLSTQTFTGKVGEKVDWPMGDGYIHLNIPEHYTLAPNNKNTYPSKFGKTSQTIPVYLKHEITPGYDHKDNPDVYREVKETVVVTEPTDSGTATMTTGTAIVLYRDIDEVTNRPVGNWQNLTDFNGDKKGDTNFEAIKVDPIEGYTASVTKNGQPISITDNEISSSELSALVNGEPAANITIEVKYDKEGSTNPGTGDDQKGDNPGKGNDHKGDNPGKGNDHKGDNPGEGDDHKGDNPGEGDDHKSDNPGTGDDHKGDNPGKGEDTPSTDDQDLTIVYGISDQNNHDLYRDIIRTINQHMPDGQVNKMRQGIVFYRNAYKNKAGKIVKYDQWQSTSRTNTLAAMTIPGAGDAYKITYTEDGKQIDGIKEVKVTPDTKSSVIDVNYVPVEQKFVLNYVDKNDPKHVVGHQDILGKIGETVVIDKMNIPKGWTEVPGQPDYNNYHYKFGSKLPEPKNILVEHKIDEISGLQDKNNPELYREVTRTVNITYPDGQTGTGKQQIVFYRIKQVDEAENNKTTFSPWTSNSVNANTGEDIIQYGLLPLHPVKGYTIVTKDGDQLLTVNSKDQLQIQSAFNDQGEPINRTITVTYVKSGSTADPTQDPNTIYSRQITYVSSENKDEVVGTQTIKGKLGEHIPVKLEIPAGWKLAKGVDALTSVVITQDDDTPITIALDKIVKSDSGKPTGGDKHEGGKPGTGQQGGNHNEGGTGSQGSGNSDQGNIRGGTTGTVAGGSASGAQSTTGSTSSTTSSTTAATGTDTKTATAASQSDTSSDDSDLTVNLDDEDYDDDSGDVEAPRHHKSGKSRLVVVPQPVPAVPVLVLLLLQLHVQLLPLPATHQTSALMVNHLLPVHLLTSLLTVKLYQMDNRSMPKAKFWMLRVK</sequence>
<feature type="compositionally biased region" description="Gly residues" evidence="1">
    <location>
        <begin position="957"/>
        <end position="976"/>
    </location>
</feature>
<feature type="domain" description="Mucin binding" evidence="2">
    <location>
        <begin position="254"/>
        <end position="326"/>
    </location>
</feature>
<feature type="compositionally biased region" description="Basic and acidic residues" evidence="1">
    <location>
        <begin position="464"/>
        <end position="531"/>
    </location>
</feature>
<dbReference type="Pfam" id="PF17965">
    <property type="entry name" value="MucBP_2"/>
    <property type="match status" value="2"/>
</dbReference>
<evidence type="ECO:0000259" key="2">
    <source>
        <dbReference type="Pfam" id="PF17965"/>
    </source>
</evidence>